<dbReference type="EMBL" id="JAUCBP010000007">
    <property type="protein sequence ID" value="MDM7860280.1"/>
    <property type="molecule type" value="Genomic_DNA"/>
</dbReference>
<evidence type="ECO:0000313" key="1">
    <source>
        <dbReference type="EMBL" id="MDM7860280.1"/>
    </source>
</evidence>
<proteinExistence type="predicted"/>
<gene>
    <name evidence="1" type="ORF">QTP81_06705</name>
</gene>
<comment type="caution">
    <text evidence="1">The sequence shown here is derived from an EMBL/GenBank/DDBJ whole genome shotgun (WGS) entry which is preliminary data.</text>
</comment>
<dbReference type="RefSeq" id="WP_289364582.1">
    <property type="nucleotide sequence ID" value="NZ_JAUCBP010000007.1"/>
</dbReference>
<keyword evidence="2" id="KW-1185">Reference proteome</keyword>
<accession>A0ABT7SVW0</accession>
<reference evidence="1 2" key="1">
    <citation type="submission" date="2023-06" db="EMBL/GenBank/DDBJ databases">
        <title>Alteromonas sp. ASW11-36 isolated from intertidal sand.</title>
        <authorList>
            <person name="Li Y."/>
        </authorList>
    </citation>
    <scope>NUCLEOTIDE SEQUENCE [LARGE SCALE GENOMIC DNA]</scope>
    <source>
        <strain evidence="1 2">ASW11-36</strain>
    </source>
</reference>
<sequence length="40" mass="4928">MRECSKLYGAQREECEARYQKDFDTYQREREEVLNNDNPL</sequence>
<protein>
    <recommendedName>
        <fullName evidence="3">COX assembly mitochondrial protein</fullName>
    </recommendedName>
</protein>
<evidence type="ECO:0000313" key="2">
    <source>
        <dbReference type="Proteomes" id="UP001234343"/>
    </source>
</evidence>
<dbReference type="Proteomes" id="UP001234343">
    <property type="component" value="Unassembled WGS sequence"/>
</dbReference>
<organism evidence="1 2">
    <name type="scientific">Alteromonas arenosi</name>
    <dbReference type="NCBI Taxonomy" id="3055817"/>
    <lineage>
        <taxon>Bacteria</taxon>
        <taxon>Pseudomonadati</taxon>
        <taxon>Pseudomonadota</taxon>
        <taxon>Gammaproteobacteria</taxon>
        <taxon>Alteromonadales</taxon>
        <taxon>Alteromonadaceae</taxon>
        <taxon>Alteromonas/Salinimonas group</taxon>
        <taxon>Alteromonas</taxon>
    </lineage>
</organism>
<name>A0ABT7SVW0_9ALTE</name>
<evidence type="ECO:0008006" key="3">
    <source>
        <dbReference type="Google" id="ProtNLM"/>
    </source>
</evidence>